<feature type="signal peptide" evidence="2">
    <location>
        <begin position="1"/>
        <end position="17"/>
    </location>
</feature>
<gene>
    <name evidence="3" type="ORF">PROFUN_04719</name>
</gene>
<evidence type="ECO:0000256" key="1">
    <source>
        <dbReference type="SAM" id="MobiDB-lite"/>
    </source>
</evidence>
<feature type="chain" id="PRO_5015124290" evidence="2">
    <location>
        <begin position="18"/>
        <end position="141"/>
    </location>
</feature>
<name>A0A2P6NFW6_9EUKA</name>
<dbReference type="Proteomes" id="UP000241769">
    <property type="component" value="Unassembled WGS sequence"/>
</dbReference>
<protein>
    <submittedName>
        <fullName evidence="3">Uncharacterized protein</fullName>
    </submittedName>
</protein>
<evidence type="ECO:0000313" key="3">
    <source>
        <dbReference type="EMBL" id="PRP82856.1"/>
    </source>
</evidence>
<proteinExistence type="predicted"/>
<comment type="caution">
    <text evidence="3">The sequence shown here is derived from an EMBL/GenBank/DDBJ whole genome shotgun (WGS) entry which is preliminary data.</text>
</comment>
<keyword evidence="2" id="KW-0732">Signal</keyword>
<dbReference type="InParanoid" id="A0A2P6NFW6"/>
<organism evidence="3 4">
    <name type="scientific">Planoprotostelium fungivorum</name>
    <dbReference type="NCBI Taxonomy" id="1890364"/>
    <lineage>
        <taxon>Eukaryota</taxon>
        <taxon>Amoebozoa</taxon>
        <taxon>Evosea</taxon>
        <taxon>Variosea</taxon>
        <taxon>Cavosteliida</taxon>
        <taxon>Cavosteliaceae</taxon>
        <taxon>Planoprotostelium</taxon>
    </lineage>
</organism>
<dbReference type="EMBL" id="MDYQ01000094">
    <property type="protein sequence ID" value="PRP82856.1"/>
    <property type="molecule type" value="Genomic_DNA"/>
</dbReference>
<keyword evidence="4" id="KW-1185">Reference proteome</keyword>
<evidence type="ECO:0000256" key="2">
    <source>
        <dbReference type="SAM" id="SignalP"/>
    </source>
</evidence>
<sequence length="141" mass="16369">MNIFRRILLVLLYPALSVTPHAKRITRSQSIVNRTNMVHNNNTDDIANPWRGFEGNLRVLLEEASYPNLDVLAAHLLYDMNEQLSFGEMDDTDHTTMQMSSSSDSAFNTNRQENTTRADVQPRRIIDWHQEYKRLKAISLH</sequence>
<reference evidence="3 4" key="1">
    <citation type="journal article" date="2018" name="Genome Biol. Evol.">
        <title>Multiple Roots of Fruiting Body Formation in Amoebozoa.</title>
        <authorList>
            <person name="Hillmann F."/>
            <person name="Forbes G."/>
            <person name="Novohradska S."/>
            <person name="Ferling I."/>
            <person name="Riege K."/>
            <person name="Groth M."/>
            <person name="Westermann M."/>
            <person name="Marz M."/>
            <person name="Spaller T."/>
            <person name="Winckler T."/>
            <person name="Schaap P."/>
            <person name="Glockner G."/>
        </authorList>
    </citation>
    <scope>NUCLEOTIDE SEQUENCE [LARGE SCALE GENOMIC DNA]</scope>
    <source>
        <strain evidence="3 4">Jena</strain>
    </source>
</reference>
<feature type="region of interest" description="Disordered" evidence="1">
    <location>
        <begin position="96"/>
        <end position="121"/>
    </location>
</feature>
<dbReference type="AlphaFoldDB" id="A0A2P6NFW6"/>
<feature type="compositionally biased region" description="Polar residues" evidence="1">
    <location>
        <begin position="96"/>
        <end position="113"/>
    </location>
</feature>
<accession>A0A2P6NFW6</accession>
<evidence type="ECO:0000313" key="4">
    <source>
        <dbReference type="Proteomes" id="UP000241769"/>
    </source>
</evidence>